<evidence type="ECO:0000313" key="2">
    <source>
        <dbReference type="Proteomes" id="UP000198769"/>
    </source>
</evidence>
<reference evidence="2" key="1">
    <citation type="submission" date="2016-10" db="EMBL/GenBank/DDBJ databases">
        <authorList>
            <person name="Varghese N."/>
            <person name="Submissions S."/>
        </authorList>
    </citation>
    <scope>NUCLEOTIDE SEQUENCE [LARGE SCALE GENOMIC DNA]</scope>
    <source>
        <strain evidence="2">DSM 25575</strain>
    </source>
</reference>
<dbReference type="Proteomes" id="UP000198769">
    <property type="component" value="Unassembled WGS sequence"/>
</dbReference>
<dbReference type="RefSeq" id="WP_090026352.1">
    <property type="nucleotide sequence ID" value="NZ_FOVD01000007.1"/>
</dbReference>
<accession>A0A1I5B8M6</accession>
<dbReference type="EMBL" id="FOVD01000007">
    <property type="protein sequence ID" value="SFN71062.1"/>
    <property type="molecule type" value="Genomic_DNA"/>
</dbReference>
<sequence>MESLPVTSNLHLPSSFLMIKQPLFFDIFDENKSMSVKVRFYSDNVEFDFENSVEFPIAPQIGDEVNLISFFKYKTSERLEYYNNMDDLDLYNDAVVSQRTWCNDLDKEEVYLLVKLTYRPNR</sequence>
<dbReference type="OrthoDB" id="1267898at2"/>
<dbReference type="AlphaFoldDB" id="A0A1I5B8M6"/>
<organism evidence="1 2">
    <name type="scientific">Chryseobacterium oleae</name>
    <dbReference type="NCBI Taxonomy" id="491207"/>
    <lineage>
        <taxon>Bacteria</taxon>
        <taxon>Pseudomonadati</taxon>
        <taxon>Bacteroidota</taxon>
        <taxon>Flavobacteriia</taxon>
        <taxon>Flavobacteriales</taxon>
        <taxon>Weeksellaceae</taxon>
        <taxon>Chryseobacterium group</taxon>
        <taxon>Chryseobacterium</taxon>
    </lineage>
</organism>
<proteinExistence type="predicted"/>
<gene>
    <name evidence="1" type="ORF">SAMN05421594_3862</name>
</gene>
<protein>
    <submittedName>
        <fullName evidence="1">Uncharacterized protein</fullName>
    </submittedName>
</protein>
<keyword evidence="2" id="KW-1185">Reference proteome</keyword>
<evidence type="ECO:0000313" key="1">
    <source>
        <dbReference type="EMBL" id="SFN71062.1"/>
    </source>
</evidence>
<name>A0A1I5B8M6_CHROL</name>